<keyword evidence="6" id="KW-0282">Flagellum</keyword>
<keyword evidence="7" id="KW-1185">Reference proteome</keyword>
<gene>
    <name evidence="6" type="ORF">EV663_10585</name>
</gene>
<evidence type="ECO:0000256" key="4">
    <source>
        <dbReference type="ARBA" id="ARBA00022795"/>
    </source>
</evidence>
<organism evidence="6 7">
    <name type="scientific">Rhodovulum bhavnagarense</name>
    <dbReference type="NCBI Taxonomy" id="992286"/>
    <lineage>
        <taxon>Bacteria</taxon>
        <taxon>Pseudomonadati</taxon>
        <taxon>Pseudomonadota</taxon>
        <taxon>Alphaproteobacteria</taxon>
        <taxon>Rhodobacterales</taxon>
        <taxon>Paracoccaceae</taxon>
        <taxon>Rhodovulum</taxon>
    </lineage>
</organism>
<dbReference type="PANTHER" id="PTHR34773:SF1">
    <property type="entry name" value="FLAGELLAR SECRETION CHAPERONE FLIS"/>
    <property type="match status" value="1"/>
</dbReference>
<keyword evidence="6" id="KW-0969">Cilium</keyword>
<keyword evidence="4" id="KW-1005">Bacterial flagellum biogenesis</keyword>
<sequence>MHIAAARSFYRRTESASAPPVDDPHRIVSTTLSELERALRVISAAHSGGSPLPEAQTTRALTAIYILQSSLDFEVGGELAVDLFRVYEYCRQQVLAAMRKAQTTELDNAAQAVAGILAAWRGIAPGAGGGG</sequence>
<dbReference type="InterPro" id="IPR003713">
    <property type="entry name" value="FliS"/>
</dbReference>
<dbReference type="Pfam" id="PF02561">
    <property type="entry name" value="FliS"/>
    <property type="match status" value="1"/>
</dbReference>
<dbReference type="GO" id="GO:0044780">
    <property type="term" value="P:bacterial-type flagellum assembly"/>
    <property type="evidence" value="ECO:0007669"/>
    <property type="project" value="InterPro"/>
</dbReference>
<keyword evidence="3" id="KW-0963">Cytoplasm</keyword>
<accession>A0A4R2RGY1</accession>
<evidence type="ECO:0000256" key="5">
    <source>
        <dbReference type="ARBA" id="ARBA00023186"/>
    </source>
</evidence>
<evidence type="ECO:0000256" key="1">
    <source>
        <dbReference type="ARBA" id="ARBA00004514"/>
    </source>
</evidence>
<evidence type="ECO:0000256" key="2">
    <source>
        <dbReference type="ARBA" id="ARBA00008787"/>
    </source>
</evidence>
<reference evidence="6 7" key="1">
    <citation type="submission" date="2019-03" db="EMBL/GenBank/DDBJ databases">
        <title>Genomic Encyclopedia of Type Strains, Phase IV (KMG-IV): sequencing the most valuable type-strain genomes for metagenomic binning, comparative biology and taxonomic classification.</title>
        <authorList>
            <person name="Goeker M."/>
        </authorList>
    </citation>
    <scope>NUCLEOTIDE SEQUENCE [LARGE SCALE GENOMIC DNA]</scope>
    <source>
        <strain evidence="6 7">DSM 24766</strain>
    </source>
</reference>
<dbReference type="OrthoDB" id="7355300at2"/>
<dbReference type="Gene3D" id="1.20.120.340">
    <property type="entry name" value="Flagellar protein FliS"/>
    <property type="match status" value="1"/>
</dbReference>
<dbReference type="SUPFAM" id="SSF101116">
    <property type="entry name" value="Flagellar export chaperone FliS"/>
    <property type="match status" value="1"/>
</dbReference>
<dbReference type="PANTHER" id="PTHR34773">
    <property type="entry name" value="FLAGELLAR SECRETION CHAPERONE FLIS"/>
    <property type="match status" value="1"/>
</dbReference>
<dbReference type="EMBL" id="SLXU01000005">
    <property type="protein sequence ID" value="TCP61367.1"/>
    <property type="molecule type" value="Genomic_DNA"/>
</dbReference>
<dbReference type="GO" id="GO:0005829">
    <property type="term" value="C:cytosol"/>
    <property type="evidence" value="ECO:0007669"/>
    <property type="project" value="UniProtKB-SubCell"/>
</dbReference>
<evidence type="ECO:0000313" key="6">
    <source>
        <dbReference type="EMBL" id="TCP61367.1"/>
    </source>
</evidence>
<comment type="subcellular location">
    <subcellularLocation>
        <location evidence="1">Cytoplasm</location>
        <location evidence="1">Cytosol</location>
    </subcellularLocation>
</comment>
<evidence type="ECO:0000313" key="7">
    <source>
        <dbReference type="Proteomes" id="UP000295050"/>
    </source>
</evidence>
<keyword evidence="6" id="KW-0966">Cell projection</keyword>
<keyword evidence="5" id="KW-0143">Chaperone</keyword>
<dbReference type="AlphaFoldDB" id="A0A4R2RGY1"/>
<dbReference type="RefSeq" id="WP_132951150.1">
    <property type="nucleotide sequence ID" value="NZ_SLXU01000005.1"/>
</dbReference>
<comment type="similarity">
    <text evidence="2">Belongs to the FliS family.</text>
</comment>
<dbReference type="InterPro" id="IPR036584">
    <property type="entry name" value="FliS_sf"/>
</dbReference>
<evidence type="ECO:0000256" key="3">
    <source>
        <dbReference type="ARBA" id="ARBA00022490"/>
    </source>
</evidence>
<protein>
    <submittedName>
        <fullName evidence="6">Flagellar protein FliS</fullName>
    </submittedName>
</protein>
<comment type="caution">
    <text evidence="6">The sequence shown here is derived from an EMBL/GenBank/DDBJ whole genome shotgun (WGS) entry which is preliminary data.</text>
</comment>
<name>A0A4R2RGY1_9RHOB</name>
<proteinExistence type="inferred from homology"/>
<dbReference type="Proteomes" id="UP000295050">
    <property type="component" value="Unassembled WGS sequence"/>
</dbReference>